<reference evidence="2" key="1">
    <citation type="submission" date="2021-01" db="EMBL/GenBank/DDBJ databases">
        <authorList>
            <consortium name="Genoscope - CEA"/>
            <person name="William W."/>
        </authorList>
    </citation>
    <scope>NUCLEOTIDE SEQUENCE</scope>
</reference>
<proteinExistence type="predicted"/>
<feature type="transmembrane region" description="Helical" evidence="1">
    <location>
        <begin position="173"/>
        <end position="192"/>
    </location>
</feature>
<feature type="transmembrane region" description="Helical" evidence="1">
    <location>
        <begin position="85"/>
        <end position="102"/>
    </location>
</feature>
<keyword evidence="1" id="KW-0472">Membrane</keyword>
<name>A0A8S1Q050_9CILI</name>
<protein>
    <recommendedName>
        <fullName evidence="4">Transmembrane protein</fullName>
    </recommendedName>
</protein>
<comment type="caution">
    <text evidence="2">The sequence shown here is derived from an EMBL/GenBank/DDBJ whole genome shotgun (WGS) entry which is preliminary data.</text>
</comment>
<evidence type="ECO:0000313" key="3">
    <source>
        <dbReference type="Proteomes" id="UP000692954"/>
    </source>
</evidence>
<keyword evidence="1" id="KW-1133">Transmembrane helix</keyword>
<feature type="transmembrane region" description="Helical" evidence="1">
    <location>
        <begin position="56"/>
        <end position="73"/>
    </location>
</feature>
<feature type="transmembrane region" description="Helical" evidence="1">
    <location>
        <begin position="108"/>
        <end position="128"/>
    </location>
</feature>
<feature type="transmembrane region" description="Helical" evidence="1">
    <location>
        <begin position="31"/>
        <end position="50"/>
    </location>
</feature>
<dbReference type="AlphaFoldDB" id="A0A8S1Q050"/>
<keyword evidence="3" id="KW-1185">Reference proteome</keyword>
<organism evidence="2 3">
    <name type="scientific">Paramecium sonneborni</name>
    <dbReference type="NCBI Taxonomy" id="65129"/>
    <lineage>
        <taxon>Eukaryota</taxon>
        <taxon>Sar</taxon>
        <taxon>Alveolata</taxon>
        <taxon>Ciliophora</taxon>
        <taxon>Intramacronucleata</taxon>
        <taxon>Oligohymenophorea</taxon>
        <taxon>Peniculida</taxon>
        <taxon>Parameciidae</taxon>
        <taxon>Paramecium</taxon>
    </lineage>
</organism>
<keyword evidence="1" id="KW-0812">Transmembrane</keyword>
<evidence type="ECO:0000313" key="2">
    <source>
        <dbReference type="EMBL" id="CAD8108158.1"/>
    </source>
</evidence>
<accession>A0A8S1Q050</accession>
<gene>
    <name evidence="2" type="ORF">PSON_ATCC_30995.1.T0900158</name>
</gene>
<dbReference type="EMBL" id="CAJJDN010000090">
    <property type="protein sequence ID" value="CAD8108158.1"/>
    <property type="molecule type" value="Genomic_DNA"/>
</dbReference>
<dbReference type="Proteomes" id="UP000692954">
    <property type="component" value="Unassembled WGS sequence"/>
</dbReference>
<feature type="transmembrane region" description="Helical" evidence="1">
    <location>
        <begin position="140"/>
        <end position="161"/>
    </location>
</feature>
<dbReference type="OrthoDB" id="307820at2759"/>
<evidence type="ECO:0000256" key="1">
    <source>
        <dbReference type="SAM" id="Phobius"/>
    </source>
</evidence>
<sequence length="256" mass="30583">MSLQEIDVQPDQQYIDQLKIKVKIQEIQETALLIHLSTISLPILLSKFFTLDFIKSQIRLSLIIIYIFILISVQFCTESISNKPLKYVIFYIHLITKVYIIFCLCKIKIFESFLIVMSIAYLSIYCFLKTRDIIKGHNDLLVKYYRVHIVTISFLTTFLLVQELYYKWYVIPIYWLFMILYMMFVLLNLQLVEHREYLWQNNDIYTTSVLIDSDLIAPANLLKLQNQIKRTDNHQEVQKQEVIEDSEIEELEQSEI</sequence>
<evidence type="ECO:0008006" key="4">
    <source>
        <dbReference type="Google" id="ProtNLM"/>
    </source>
</evidence>